<name>A0ABU2XCE7_9ACTN</name>
<gene>
    <name evidence="3" type="ORF">RND15_12795</name>
</gene>
<feature type="compositionally biased region" description="Basic residues" evidence="1">
    <location>
        <begin position="43"/>
        <end position="57"/>
    </location>
</feature>
<evidence type="ECO:0000313" key="3">
    <source>
        <dbReference type="EMBL" id="MDT0543588.1"/>
    </source>
</evidence>
<evidence type="ECO:0000256" key="1">
    <source>
        <dbReference type="SAM" id="MobiDB-lite"/>
    </source>
</evidence>
<evidence type="ECO:0000256" key="2">
    <source>
        <dbReference type="SAM" id="Phobius"/>
    </source>
</evidence>
<accession>A0ABU2XCE7</accession>
<feature type="region of interest" description="Disordered" evidence="1">
    <location>
        <begin position="34"/>
        <end position="89"/>
    </location>
</feature>
<keyword evidence="2" id="KW-1133">Transmembrane helix</keyword>
<dbReference type="RefSeq" id="WP_311723997.1">
    <property type="nucleotide sequence ID" value="NZ_JAVRFD010000005.1"/>
</dbReference>
<comment type="caution">
    <text evidence="3">The sequence shown here is derived from an EMBL/GenBank/DDBJ whole genome shotgun (WGS) entry which is preliminary data.</text>
</comment>
<protein>
    <submittedName>
        <fullName evidence="3">Uncharacterized protein</fullName>
    </submittedName>
</protein>
<feature type="compositionally biased region" description="Polar residues" evidence="1">
    <location>
        <begin position="78"/>
        <end position="89"/>
    </location>
</feature>
<keyword evidence="2" id="KW-0472">Membrane</keyword>
<proteinExistence type="predicted"/>
<feature type="transmembrane region" description="Helical" evidence="2">
    <location>
        <begin position="12"/>
        <end position="33"/>
    </location>
</feature>
<evidence type="ECO:0000313" key="4">
    <source>
        <dbReference type="Proteomes" id="UP001180754"/>
    </source>
</evidence>
<reference evidence="3" key="1">
    <citation type="submission" date="2024-05" db="EMBL/GenBank/DDBJ databases">
        <title>30 novel species of actinomycetes from the DSMZ collection.</title>
        <authorList>
            <person name="Nouioui I."/>
        </authorList>
    </citation>
    <scope>NUCLEOTIDE SEQUENCE</scope>
    <source>
        <strain evidence="3">DSM 41529</strain>
    </source>
</reference>
<organism evidence="3 4">
    <name type="scientific">Streptomyces lonegramiae</name>
    <dbReference type="NCBI Taxonomy" id="3075524"/>
    <lineage>
        <taxon>Bacteria</taxon>
        <taxon>Bacillati</taxon>
        <taxon>Actinomycetota</taxon>
        <taxon>Actinomycetes</taxon>
        <taxon>Kitasatosporales</taxon>
        <taxon>Streptomycetaceae</taxon>
        <taxon>Streptomyces</taxon>
    </lineage>
</organism>
<sequence length="89" mass="9653">MSHTTTTSDLLACLAISIVLFGVVFGPFCFLMGRGPEKNAGTRARRPSAPRPGRHRLLPAEGRTTPHTRHASGPSRRWTCSTRTAGTHD</sequence>
<dbReference type="Proteomes" id="UP001180754">
    <property type="component" value="Unassembled WGS sequence"/>
</dbReference>
<dbReference type="EMBL" id="JAVRFD010000005">
    <property type="protein sequence ID" value="MDT0543588.1"/>
    <property type="molecule type" value="Genomic_DNA"/>
</dbReference>
<keyword evidence="4" id="KW-1185">Reference proteome</keyword>
<keyword evidence="2" id="KW-0812">Transmembrane</keyword>